<name>A0A4Y2N9T9_ARAVE</name>
<gene>
    <name evidence="1" type="ORF">AVEN_73737_1</name>
</gene>
<dbReference type="EMBL" id="BGPR01008693">
    <property type="protein sequence ID" value="GBN35410.1"/>
    <property type="molecule type" value="Genomic_DNA"/>
</dbReference>
<comment type="caution">
    <text evidence="1">The sequence shown here is derived from an EMBL/GenBank/DDBJ whole genome shotgun (WGS) entry which is preliminary data.</text>
</comment>
<dbReference type="AlphaFoldDB" id="A0A4Y2N9T9"/>
<organism evidence="1 2">
    <name type="scientific">Araneus ventricosus</name>
    <name type="common">Orbweaver spider</name>
    <name type="synonym">Epeira ventricosa</name>
    <dbReference type="NCBI Taxonomy" id="182803"/>
    <lineage>
        <taxon>Eukaryota</taxon>
        <taxon>Metazoa</taxon>
        <taxon>Ecdysozoa</taxon>
        <taxon>Arthropoda</taxon>
        <taxon>Chelicerata</taxon>
        <taxon>Arachnida</taxon>
        <taxon>Araneae</taxon>
        <taxon>Araneomorphae</taxon>
        <taxon>Entelegynae</taxon>
        <taxon>Araneoidea</taxon>
        <taxon>Araneidae</taxon>
        <taxon>Araneus</taxon>
    </lineage>
</organism>
<accession>A0A4Y2N9T9</accession>
<proteinExistence type="predicted"/>
<evidence type="ECO:0000313" key="2">
    <source>
        <dbReference type="Proteomes" id="UP000499080"/>
    </source>
</evidence>
<reference evidence="1 2" key="1">
    <citation type="journal article" date="2019" name="Sci. Rep.">
        <title>Orb-weaving spider Araneus ventricosus genome elucidates the spidroin gene catalogue.</title>
        <authorList>
            <person name="Kono N."/>
            <person name="Nakamura H."/>
            <person name="Ohtoshi R."/>
            <person name="Moran D.A.P."/>
            <person name="Shinohara A."/>
            <person name="Yoshida Y."/>
            <person name="Fujiwara M."/>
            <person name="Mori M."/>
            <person name="Tomita M."/>
            <person name="Arakawa K."/>
        </authorList>
    </citation>
    <scope>NUCLEOTIDE SEQUENCE [LARGE SCALE GENOMIC DNA]</scope>
</reference>
<protein>
    <submittedName>
        <fullName evidence="1">Uncharacterized protein</fullName>
    </submittedName>
</protein>
<evidence type="ECO:0000313" key="1">
    <source>
        <dbReference type="EMBL" id="GBN35410.1"/>
    </source>
</evidence>
<dbReference type="Proteomes" id="UP000499080">
    <property type="component" value="Unassembled WGS sequence"/>
</dbReference>
<keyword evidence="2" id="KW-1185">Reference proteome</keyword>
<sequence length="129" mass="15173">MGKAHVVRTTLLFVENAWQVRMAFTVRIGSEIDGRTIHSTMQLDCKPGTVLKYLERDLENEVDVKPSIVIVDEIGMILFRKLYWVVRYFWQFCSSEWVISTSYSRFDRITMCLGSIVWINNLRRIALHL</sequence>